<accession>A0AAE1PFV1</accession>
<evidence type="ECO:0000313" key="2">
    <source>
        <dbReference type="EMBL" id="KAK4306821.1"/>
    </source>
</evidence>
<feature type="region of interest" description="Disordered" evidence="1">
    <location>
        <begin position="1"/>
        <end position="28"/>
    </location>
</feature>
<reference evidence="2" key="1">
    <citation type="submission" date="2023-11" db="EMBL/GenBank/DDBJ databases">
        <title>Genome assemblies of two species of porcelain crab, Petrolisthes cinctipes and Petrolisthes manimaculis (Anomura: Porcellanidae).</title>
        <authorList>
            <person name="Angst P."/>
        </authorList>
    </citation>
    <scope>NUCLEOTIDE SEQUENCE</scope>
    <source>
        <strain evidence="2">PB745_02</strain>
        <tissue evidence="2">Gill</tissue>
    </source>
</reference>
<comment type="caution">
    <text evidence="2">The sequence shown here is derived from an EMBL/GenBank/DDBJ whole genome shotgun (WGS) entry which is preliminary data.</text>
</comment>
<dbReference type="AlphaFoldDB" id="A0AAE1PFV1"/>
<evidence type="ECO:0000256" key="1">
    <source>
        <dbReference type="SAM" id="MobiDB-lite"/>
    </source>
</evidence>
<keyword evidence="3" id="KW-1185">Reference proteome</keyword>
<protein>
    <submittedName>
        <fullName evidence="2">Uncharacterized protein</fullName>
    </submittedName>
</protein>
<sequence length="95" mass="11498">MRKGDDVQRRKSGGTEIKHREEYSENGKWRKGMRRGIVVSKKRGTGRKVKEMRIWERKRVEENMGRGKEWKRILKEEKSGRVHYENDRYSSGFRT</sequence>
<gene>
    <name evidence="2" type="ORF">Pmani_021370</name>
</gene>
<proteinExistence type="predicted"/>
<evidence type="ECO:0000313" key="3">
    <source>
        <dbReference type="Proteomes" id="UP001292094"/>
    </source>
</evidence>
<dbReference type="EMBL" id="JAWZYT010002084">
    <property type="protein sequence ID" value="KAK4306821.1"/>
    <property type="molecule type" value="Genomic_DNA"/>
</dbReference>
<name>A0AAE1PFV1_9EUCA</name>
<feature type="compositionally biased region" description="Basic and acidic residues" evidence="1">
    <location>
        <begin position="16"/>
        <end position="28"/>
    </location>
</feature>
<dbReference type="Proteomes" id="UP001292094">
    <property type="component" value="Unassembled WGS sequence"/>
</dbReference>
<organism evidence="2 3">
    <name type="scientific">Petrolisthes manimaculis</name>
    <dbReference type="NCBI Taxonomy" id="1843537"/>
    <lineage>
        <taxon>Eukaryota</taxon>
        <taxon>Metazoa</taxon>
        <taxon>Ecdysozoa</taxon>
        <taxon>Arthropoda</taxon>
        <taxon>Crustacea</taxon>
        <taxon>Multicrustacea</taxon>
        <taxon>Malacostraca</taxon>
        <taxon>Eumalacostraca</taxon>
        <taxon>Eucarida</taxon>
        <taxon>Decapoda</taxon>
        <taxon>Pleocyemata</taxon>
        <taxon>Anomura</taxon>
        <taxon>Galatheoidea</taxon>
        <taxon>Porcellanidae</taxon>
        <taxon>Petrolisthes</taxon>
    </lineage>
</organism>